<proteinExistence type="predicted"/>
<dbReference type="EMBL" id="JBBPFD010000457">
    <property type="protein sequence ID" value="KAK7878836.1"/>
    <property type="molecule type" value="Genomic_DNA"/>
</dbReference>
<comment type="caution">
    <text evidence="1">The sequence shown here is derived from an EMBL/GenBank/DDBJ whole genome shotgun (WGS) entry which is preliminary data.</text>
</comment>
<dbReference type="Proteomes" id="UP001460270">
    <property type="component" value="Unassembled WGS sequence"/>
</dbReference>
<protein>
    <submittedName>
        <fullName evidence="1">Uncharacterized protein</fullName>
    </submittedName>
</protein>
<accession>A0AAW0MK24</accession>
<name>A0AAW0MK24_9GOBI</name>
<evidence type="ECO:0000313" key="1">
    <source>
        <dbReference type="EMBL" id="KAK7878836.1"/>
    </source>
</evidence>
<gene>
    <name evidence="1" type="ORF">WMY93_030862</name>
</gene>
<dbReference type="AlphaFoldDB" id="A0AAW0MK24"/>
<reference evidence="2" key="1">
    <citation type="submission" date="2024-04" db="EMBL/GenBank/DDBJ databases">
        <title>Salinicola lusitanus LLJ914,a marine bacterium isolated from the Okinawa Trough.</title>
        <authorList>
            <person name="Li J."/>
        </authorList>
    </citation>
    <scope>NUCLEOTIDE SEQUENCE [LARGE SCALE GENOMIC DNA]</scope>
</reference>
<organism evidence="1 2">
    <name type="scientific">Mugilogobius chulae</name>
    <name type="common">yellowstripe goby</name>
    <dbReference type="NCBI Taxonomy" id="88201"/>
    <lineage>
        <taxon>Eukaryota</taxon>
        <taxon>Metazoa</taxon>
        <taxon>Chordata</taxon>
        <taxon>Craniata</taxon>
        <taxon>Vertebrata</taxon>
        <taxon>Euteleostomi</taxon>
        <taxon>Actinopterygii</taxon>
        <taxon>Neopterygii</taxon>
        <taxon>Teleostei</taxon>
        <taxon>Neoteleostei</taxon>
        <taxon>Acanthomorphata</taxon>
        <taxon>Gobiaria</taxon>
        <taxon>Gobiiformes</taxon>
        <taxon>Gobioidei</taxon>
        <taxon>Gobiidae</taxon>
        <taxon>Gobionellinae</taxon>
        <taxon>Mugilogobius</taxon>
    </lineage>
</organism>
<keyword evidence="2" id="KW-1185">Reference proteome</keyword>
<evidence type="ECO:0000313" key="2">
    <source>
        <dbReference type="Proteomes" id="UP001460270"/>
    </source>
</evidence>
<sequence length="111" mass="12612">MRQDDARVSSSVVHLWTKDNSPQRSDPHYDLLLLSESIGKKIGKEGEMEGERRCEWGKTHIRDLGLGYVLRQVGSGPVTLAHRAHGNNPHSPWYEVEFCVRYLAPNSWSLA</sequence>